<dbReference type="Pfam" id="PF14391">
    <property type="entry name" value="DUF4421"/>
    <property type="match status" value="1"/>
</dbReference>
<evidence type="ECO:0000313" key="1">
    <source>
        <dbReference type="EMBL" id="TDO19982.1"/>
    </source>
</evidence>
<gene>
    <name evidence="1" type="ORF">CLV32_3738</name>
</gene>
<dbReference type="InterPro" id="IPR025535">
    <property type="entry name" value="DUF4421"/>
</dbReference>
<dbReference type="AlphaFoldDB" id="A0A4R6IDA2"/>
<comment type="caution">
    <text evidence="1">The sequence shown here is derived from an EMBL/GenBank/DDBJ whole genome shotgun (WGS) entry which is preliminary data.</text>
</comment>
<protein>
    <submittedName>
        <fullName evidence="1">Uncharacterized protein DUF4421</fullName>
    </submittedName>
</protein>
<dbReference type="OrthoDB" id="975269at2"/>
<dbReference type="RefSeq" id="WP_133558184.1">
    <property type="nucleotide sequence ID" value="NZ_SNWM01000005.1"/>
</dbReference>
<sequence>MQYLARLHLNLSTPTAILAVFLCAFKASGQDTLQVKKSVDSSYIERFDDFFIVKPSITTTAEALVAKTGNFNIVLQPNTSEILRTYFNYHFISFYVDYLPRFAGANKDDNEKGKTKLFGLGASTNIGQWFASAGLSKTQGYYVENTVDFRPDWRDGDAYLQVPDLYFTSYDLALGYNTNKKLSLLATSSQTERQLKSAGGFLPKISLRYYIIDDRTATATSNEKSNNVQALLGAGYQYTFVLKKTLYLVGAFTPSFGYIHTKVNNRGKQNSFSFTQRGPIYQWDGKLGLGYNSHTFFAGSSINAVSAKYSQGLTSAENQNTDLFFELFVGFRLKAPRFISKNYKKIFN</sequence>
<organism evidence="1 2">
    <name type="scientific">Pedobacter duraquae</name>
    <dbReference type="NCBI Taxonomy" id="425511"/>
    <lineage>
        <taxon>Bacteria</taxon>
        <taxon>Pseudomonadati</taxon>
        <taxon>Bacteroidota</taxon>
        <taxon>Sphingobacteriia</taxon>
        <taxon>Sphingobacteriales</taxon>
        <taxon>Sphingobacteriaceae</taxon>
        <taxon>Pedobacter</taxon>
    </lineage>
</organism>
<proteinExistence type="predicted"/>
<dbReference type="Proteomes" id="UP000295499">
    <property type="component" value="Unassembled WGS sequence"/>
</dbReference>
<reference evidence="1 2" key="1">
    <citation type="submission" date="2019-03" db="EMBL/GenBank/DDBJ databases">
        <title>Genomic Encyclopedia of Archaeal and Bacterial Type Strains, Phase II (KMG-II): from individual species to whole genera.</title>
        <authorList>
            <person name="Goeker M."/>
        </authorList>
    </citation>
    <scope>NUCLEOTIDE SEQUENCE [LARGE SCALE GENOMIC DNA]</scope>
    <source>
        <strain evidence="1 2">DSM 19034</strain>
    </source>
</reference>
<name>A0A4R6IDA2_9SPHI</name>
<accession>A0A4R6IDA2</accession>
<evidence type="ECO:0000313" key="2">
    <source>
        <dbReference type="Proteomes" id="UP000295499"/>
    </source>
</evidence>
<keyword evidence="2" id="KW-1185">Reference proteome</keyword>
<dbReference type="EMBL" id="SNWM01000005">
    <property type="protein sequence ID" value="TDO19982.1"/>
    <property type="molecule type" value="Genomic_DNA"/>
</dbReference>